<dbReference type="AlphaFoldDB" id="A0AAD3DGT7"/>
<evidence type="ECO:0000259" key="3">
    <source>
        <dbReference type="Pfam" id="PF17830"/>
    </source>
</evidence>
<dbReference type="Pfam" id="PF17830">
    <property type="entry name" value="STI1-HOP_DP"/>
    <property type="match status" value="1"/>
</dbReference>
<dbReference type="Proteomes" id="UP001054857">
    <property type="component" value="Unassembled WGS sequence"/>
</dbReference>
<dbReference type="EMBL" id="BMAR01000001">
    <property type="protein sequence ID" value="GFR41278.1"/>
    <property type="molecule type" value="Genomic_DNA"/>
</dbReference>
<sequence>MADLDDDAPPPLSSLSEQVEALRLRGRGDESTSGRVTDLPDEETLRVANVVVMKEKPGTGSTAAPPKLKKGFFDAAPKPRRPKPPAAEQKSAKPSSAVEEIPMIRAKQPHAGSGPAIPDFLRVEPDEYEKRYAAAKADLLDKLKPSPDVVSKIGQDPQLLAGFDDPEVMAAVNDIAANPGNFKKYKDKPKVLAFYAAMGKLMGEKLENEKQKQPKPS</sequence>
<reference evidence="4 5" key="1">
    <citation type="journal article" date="2021" name="Sci. Rep.">
        <title>Genome sequencing of the multicellular alga Astrephomene provides insights into convergent evolution of germ-soma differentiation.</title>
        <authorList>
            <person name="Yamashita S."/>
            <person name="Yamamoto K."/>
            <person name="Matsuzaki R."/>
            <person name="Suzuki S."/>
            <person name="Yamaguchi H."/>
            <person name="Hirooka S."/>
            <person name="Minakuchi Y."/>
            <person name="Miyagishima S."/>
            <person name="Kawachi M."/>
            <person name="Toyoda A."/>
            <person name="Nozaki H."/>
        </authorList>
    </citation>
    <scope>NUCLEOTIDE SEQUENCE [LARGE SCALE GENOMIC DNA]</scope>
    <source>
        <strain evidence="4 5">NIES-4017</strain>
    </source>
</reference>
<keyword evidence="1" id="KW-0677">Repeat</keyword>
<evidence type="ECO:0000313" key="5">
    <source>
        <dbReference type="Proteomes" id="UP001054857"/>
    </source>
</evidence>
<feature type="domain" description="STI1/HOP DP" evidence="3">
    <location>
        <begin position="147"/>
        <end position="203"/>
    </location>
</feature>
<evidence type="ECO:0000256" key="1">
    <source>
        <dbReference type="ARBA" id="ARBA00022737"/>
    </source>
</evidence>
<name>A0AAD3DGT7_9CHLO</name>
<feature type="region of interest" description="Disordered" evidence="2">
    <location>
        <begin position="1"/>
        <end position="100"/>
    </location>
</feature>
<accession>A0AAD3DGT7</accession>
<protein>
    <recommendedName>
        <fullName evidence="3">STI1/HOP DP domain-containing protein</fullName>
    </recommendedName>
</protein>
<proteinExistence type="predicted"/>
<comment type="caution">
    <text evidence="4">The sequence shown here is derived from an EMBL/GenBank/DDBJ whole genome shotgun (WGS) entry which is preliminary data.</text>
</comment>
<keyword evidence="5" id="KW-1185">Reference proteome</keyword>
<dbReference type="InterPro" id="IPR041243">
    <property type="entry name" value="STI1/HOP_DP"/>
</dbReference>
<evidence type="ECO:0000256" key="2">
    <source>
        <dbReference type="SAM" id="MobiDB-lite"/>
    </source>
</evidence>
<dbReference type="Gene3D" id="1.10.260.100">
    <property type="match status" value="1"/>
</dbReference>
<feature type="compositionally biased region" description="Basic and acidic residues" evidence="2">
    <location>
        <begin position="20"/>
        <end position="32"/>
    </location>
</feature>
<gene>
    <name evidence="4" type="ORF">Agub_g1953</name>
</gene>
<evidence type="ECO:0000313" key="4">
    <source>
        <dbReference type="EMBL" id="GFR41278.1"/>
    </source>
</evidence>
<organism evidence="4 5">
    <name type="scientific">Astrephomene gubernaculifera</name>
    <dbReference type="NCBI Taxonomy" id="47775"/>
    <lineage>
        <taxon>Eukaryota</taxon>
        <taxon>Viridiplantae</taxon>
        <taxon>Chlorophyta</taxon>
        <taxon>core chlorophytes</taxon>
        <taxon>Chlorophyceae</taxon>
        <taxon>CS clade</taxon>
        <taxon>Chlamydomonadales</taxon>
        <taxon>Astrephomenaceae</taxon>
        <taxon>Astrephomene</taxon>
    </lineage>
</organism>